<gene>
    <name evidence="7" type="ORF">PICST_47989</name>
</gene>
<reference evidence="7 8" key="1">
    <citation type="journal article" date="2007" name="Nat. Biotechnol.">
        <title>Genome sequence of the lignocellulose-bioconverting and xylose-fermenting yeast Pichia stipitis.</title>
        <authorList>
            <person name="Jeffries T.W."/>
            <person name="Grigoriev I.V."/>
            <person name="Grimwood J."/>
            <person name="Laplaza J.M."/>
            <person name="Aerts A."/>
            <person name="Salamov A."/>
            <person name="Schmutz J."/>
            <person name="Lindquist E."/>
            <person name="Dehal P."/>
            <person name="Shapiro H."/>
            <person name="Jin Y.S."/>
            <person name="Passoth V."/>
            <person name="Richardson P.M."/>
        </authorList>
    </citation>
    <scope>NUCLEOTIDE SEQUENCE [LARGE SCALE GENOMIC DNA]</scope>
    <source>
        <strain evidence="8">ATCC 58785 / CBS 6054 / NBRC 10063 / NRRL Y-11545</strain>
    </source>
</reference>
<organism evidence="7 8">
    <name type="scientific">Scheffersomyces stipitis (strain ATCC 58785 / CBS 6054 / NBRC 10063 / NRRL Y-11545)</name>
    <name type="common">Yeast</name>
    <name type="synonym">Pichia stipitis</name>
    <dbReference type="NCBI Taxonomy" id="322104"/>
    <lineage>
        <taxon>Eukaryota</taxon>
        <taxon>Fungi</taxon>
        <taxon>Dikarya</taxon>
        <taxon>Ascomycota</taxon>
        <taxon>Saccharomycotina</taxon>
        <taxon>Pichiomycetes</taxon>
        <taxon>Debaryomycetaceae</taxon>
        <taxon>Scheffersomyces</taxon>
    </lineage>
</organism>
<keyword evidence="4 5" id="KW-0472">Membrane</keyword>
<dbReference type="AlphaFoldDB" id="A3LWV4"/>
<feature type="transmembrane region" description="Helical" evidence="5">
    <location>
        <begin position="126"/>
        <end position="146"/>
    </location>
</feature>
<dbReference type="OMA" id="LVIWNYW"/>
<dbReference type="PANTHER" id="PTHR10783:SF46">
    <property type="entry name" value="PROTEIN ERD1 HOMOLOG 2"/>
    <property type="match status" value="1"/>
</dbReference>
<evidence type="ECO:0000256" key="3">
    <source>
        <dbReference type="ARBA" id="ARBA00022989"/>
    </source>
</evidence>
<name>A3LWV4_PICST</name>
<dbReference type="PANTHER" id="PTHR10783">
    <property type="entry name" value="XENOTROPIC AND POLYTROPIC RETROVIRUS RECEPTOR 1-RELATED"/>
    <property type="match status" value="1"/>
</dbReference>
<dbReference type="Proteomes" id="UP000002258">
    <property type="component" value="Chromosome 6"/>
</dbReference>
<evidence type="ECO:0000256" key="2">
    <source>
        <dbReference type="ARBA" id="ARBA00022692"/>
    </source>
</evidence>
<dbReference type="RefSeq" id="XP_001385374.2">
    <property type="nucleotide sequence ID" value="XM_001385337.1"/>
</dbReference>
<evidence type="ECO:0000256" key="1">
    <source>
        <dbReference type="ARBA" id="ARBA00004141"/>
    </source>
</evidence>
<evidence type="ECO:0000256" key="5">
    <source>
        <dbReference type="SAM" id="Phobius"/>
    </source>
</evidence>
<dbReference type="InParanoid" id="A3LWV4"/>
<accession>A3LWV4</accession>
<evidence type="ECO:0000313" key="8">
    <source>
        <dbReference type="Proteomes" id="UP000002258"/>
    </source>
</evidence>
<keyword evidence="3 5" id="KW-1133">Transmembrane helix</keyword>
<feature type="transmembrane region" description="Helical" evidence="5">
    <location>
        <begin position="379"/>
        <end position="400"/>
    </location>
</feature>
<evidence type="ECO:0000259" key="6">
    <source>
        <dbReference type="PROSITE" id="PS51380"/>
    </source>
</evidence>
<feature type="transmembrane region" description="Helical" evidence="5">
    <location>
        <begin position="21"/>
        <end position="38"/>
    </location>
</feature>
<feature type="transmembrane region" description="Helical" evidence="5">
    <location>
        <begin position="345"/>
        <end position="367"/>
    </location>
</feature>
<evidence type="ECO:0000313" key="7">
    <source>
        <dbReference type="EMBL" id="ABN67345.2"/>
    </source>
</evidence>
<dbReference type="InterPro" id="IPR004342">
    <property type="entry name" value="EXS_C"/>
</dbReference>
<feature type="transmembrane region" description="Helical" evidence="5">
    <location>
        <begin position="93"/>
        <end position="114"/>
    </location>
</feature>
<dbReference type="GeneID" id="4840138"/>
<dbReference type="HOGENOM" id="CLU_048591_0_0_1"/>
<dbReference type="FunCoup" id="A3LWV4">
    <property type="interactions" value="54"/>
</dbReference>
<keyword evidence="2 5" id="KW-0812">Transmembrane</keyword>
<dbReference type="STRING" id="322104.A3LWV4"/>
<evidence type="ECO:0000256" key="4">
    <source>
        <dbReference type="ARBA" id="ARBA00023136"/>
    </source>
</evidence>
<dbReference type="GO" id="GO:0016020">
    <property type="term" value="C:membrane"/>
    <property type="evidence" value="ECO:0007669"/>
    <property type="project" value="UniProtKB-SubCell"/>
</dbReference>
<dbReference type="PROSITE" id="PS51380">
    <property type="entry name" value="EXS"/>
    <property type="match status" value="1"/>
</dbReference>
<dbReference type="EMBL" id="CP000500">
    <property type="protein sequence ID" value="ABN67345.2"/>
    <property type="molecule type" value="Genomic_DNA"/>
</dbReference>
<dbReference type="Pfam" id="PF03124">
    <property type="entry name" value="EXS"/>
    <property type="match status" value="1"/>
</dbReference>
<dbReference type="GO" id="GO:0005737">
    <property type="term" value="C:cytoplasm"/>
    <property type="evidence" value="ECO:0007669"/>
    <property type="project" value="TreeGrafter"/>
</dbReference>
<dbReference type="eggNOG" id="KOG1162">
    <property type="taxonomic scope" value="Eukaryota"/>
</dbReference>
<dbReference type="KEGG" id="pic:PICST_47989"/>
<sequence>MDQNQKKSDEILFDDLVPLPFRILFLVQLGVFFWYYLVYSCYNLRKLNILHLIKLSYSAHDYSQLDDHYIPNGEFATTLVPDFNSNLILANGIWANLRPVTIVNVIGWAVFKIIQRKVSSNDDVSPAIFIPLSYVIPLALFFHLFYRLFYKSKVQNSMGQYRAFTTMKRILLGKINSSTMRTNDILISDSLVSYSKVLNDFGLYLWNYYYARDIPYSVELEFILLCIPTFIRMKQCYSEYRSTANRQHLFNFIKYSTTLGPLFVNSLIKSIITSPGKDLNEPAFLDKLQSLNRWWYLLSFVNSTYSFIWDVKMDWGLKMFDFLFESKTYYFKMVLLRPKLAFEPVVYFAVILFDFIVRFVWILKVFIVKEGQDQVKWTTLHMLSTFLFGYDAFSFGYTVIEFLEILRRWAWCFIKLDSDWATLEQATGNDIELVNTSKLG</sequence>
<protein>
    <recommendedName>
        <fullName evidence="6">EXS domain-containing protein</fullName>
    </recommendedName>
</protein>
<keyword evidence="8" id="KW-1185">Reference proteome</keyword>
<feature type="domain" description="EXS" evidence="6">
    <location>
        <begin position="212"/>
        <end position="440"/>
    </location>
</feature>
<comment type="subcellular location">
    <subcellularLocation>
        <location evidence="1">Membrane</location>
        <topology evidence="1">Multi-pass membrane protein</topology>
    </subcellularLocation>
</comment>
<dbReference type="OrthoDB" id="2159384at2759"/>
<proteinExistence type="predicted"/>